<keyword evidence="3" id="KW-1185">Reference proteome</keyword>
<dbReference type="Gene3D" id="1.20.1280.50">
    <property type="match status" value="1"/>
</dbReference>
<dbReference type="OMA" id="VTWRYTH"/>
<feature type="domain" description="F-box" evidence="1">
    <location>
        <begin position="21"/>
        <end position="70"/>
    </location>
</feature>
<sequence length="414" mass="48200">MSKRLATREKGTGENLEEPEFCFCDRIPPELLLEIFSYIKNNELCITVRLVSHKWKKLAERVVNKNFLLLGPKMKKDIALTTEAMQHLPDDVKAMCLGRDYLEHVQFDYEMTYALVWRYAFRPEPLVSMFGGQLVDMIDEYIDTPPIKRTKVGLINIRVNARAFQDYFEDVVEKSINKDPSVSGAKLVDILDCLHDRITPIKIIQENFEAESGNYKLISVYTVHGAWFCSLGNEQHKIFKNHFRNIAHSLRRLVVKRNLYALYDFQKFRQKAMFDEHLLPARSYSYSGFQHFGCLSYGCMNNSEYMSRSQGELIPVPEEDRVEEELDQDEDGGMPEEEQEIEELVPALFLEIKAKLDCPIELAPRAAIMKIPREKWQDRIKLRSSDSFNLEIEVHCNFSGPTRVPKLYTWCSSK</sequence>
<evidence type="ECO:0000259" key="1">
    <source>
        <dbReference type="PROSITE" id="PS50181"/>
    </source>
</evidence>
<evidence type="ECO:0000313" key="2">
    <source>
        <dbReference type="EnsemblMetazoa" id="XP_014253500.1"/>
    </source>
</evidence>
<dbReference type="OrthoDB" id="6077919at2759"/>
<dbReference type="RefSeq" id="XP_014253500.1">
    <property type="nucleotide sequence ID" value="XM_014398014.2"/>
</dbReference>
<dbReference type="KEGG" id="clec:106668865"/>
<dbReference type="Proteomes" id="UP000494040">
    <property type="component" value="Unassembled WGS sequence"/>
</dbReference>
<dbReference type="EnsemblMetazoa" id="XM_014398014.2">
    <property type="protein sequence ID" value="XP_014253500.1"/>
    <property type="gene ID" value="LOC106668865"/>
</dbReference>
<organism evidence="2 3">
    <name type="scientific">Cimex lectularius</name>
    <name type="common">Bed bug</name>
    <name type="synonym">Acanthia lectularia</name>
    <dbReference type="NCBI Taxonomy" id="79782"/>
    <lineage>
        <taxon>Eukaryota</taxon>
        <taxon>Metazoa</taxon>
        <taxon>Ecdysozoa</taxon>
        <taxon>Arthropoda</taxon>
        <taxon>Hexapoda</taxon>
        <taxon>Insecta</taxon>
        <taxon>Pterygota</taxon>
        <taxon>Neoptera</taxon>
        <taxon>Paraneoptera</taxon>
        <taxon>Hemiptera</taxon>
        <taxon>Heteroptera</taxon>
        <taxon>Panheteroptera</taxon>
        <taxon>Cimicomorpha</taxon>
        <taxon>Cimicidae</taxon>
        <taxon>Cimex</taxon>
    </lineage>
</organism>
<dbReference type="GeneID" id="106668865"/>
<dbReference type="AlphaFoldDB" id="A0A8I6S0C3"/>
<dbReference type="InterPro" id="IPR001810">
    <property type="entry name" value="F-box_dom"/>
</dbReference>
<evidence type="ECO:0000313" key="3">
    <source>
        <dbReference type="Proteomes" id="UP000494040"/>
    </source>
</evidence>
<protein>
    <recommendedName>
        <fullName evidence="1">F-box domain-containing protein</fullName>
    </recommendedName>
</protein>
<dbReference type="Pfam" id="PF12937">
    <property type="entry name" value="F-box-like"/>
    <property type="match status" value="1"/>
</dbReference>
<accession>A0A8I6S0C3</accession>
<dbReference type="PROSITE" id="PS50181">
    <property type="entry name" value="FBOX"/>
    <property type="match status" value="1"/>
</dbReference>
<reference evidence="2" key="1">
    <citation type="submission" date="2022-01" db="UniProtKB">
        <authorList>
            <consortium name="EnsemblMetazoa"/>
        </authorList>
    </citation>
    <scope>IDENTIFICATION</scope>
</reference>
<proteinExistence type="predicted"/>
<name>A0A8I6S0C3_CIMLE</name>
<dbReference type="InterPro" id="IPR036047">
    <property type="entry name" value="F-box-like_dom_sf"/>
</dbReference>
<dbReference type="SUPFAM" id="SSF81383">
    <property type="entry name" value="F-box domain"/>
    <property type="match status" value="1"/>
</dbReference>